<keyword evidence="2" id="KW-1185">Reference proteome</keyword>
<dbReference type="Gene3D" id="3.40.50.150">
    <property type="entry name" value="Vaccinia Virus protein VP39"/>
    <property type="match status" value="1"/>
</dbReference>
<keyword evidence="1" id="KW-0808">Transferase</keyword>
<dbReference type="Proteomes" id="UP000539175">
    <property type="component" value="Unassembled WGS sequence"/>
</dbReference>
<dbReference type="InterPro" id="IPR029063">
    <property type="entry name" value="SAM-dependent_MTases_sf"/>
</dbReference>
<keyword evidence="1" id="KW-0489">Methyltransferase</keyword>
<dbReference type="SUPFAM" id="SSF53335">
    <property type="entry name" value="S-adenosyl-L-methionine-dependent methyltransferases"/>
    <property type="match status" value="1"/>
</dbReference>
<organism evidence="1 2">
    <name type="scientific">Nitrospirillum iridis</name>
    <dbReference type="NCBI Taxonomy" id="765888"/>
    <lineage>
        <taxon>Bacteria</taxon>
        <taxon>Pseudomonadati</taxon>
        <taxon>Pseudomonadota</taxon>
        <taxon>Alphaproteobacteria</taxon>
        <taxon>Rhodospirillales</taxon>
        <taxon>Azospirillaceae</taxon>
        <taxon>Nitrospirillum</taxon>
    </lineage>
</organism>
<sequence length="267" mass="30819">MTQPELTGDVFDAYMTTYGELAPEFLKQYVRDHRKRFLATLRALPPAGGPGARGLEIGTYGLFPVAMRQMLGYADADGVVYETKGDVPLVDHRRYPFDGEEYAYRTFDLDAERTRLPVADESYDLVVLAEVLEHFAADPYFCIREVNRILKPGGKFLITTPNVCSTEHIFRILTHDVPTWFYFYRKDLSNDRHNLEYSPKLLRQLVEHGGFTVNRLWTEVFWSGDRPEIDRLLDERGYSRDLRGDDMFVLCEKSGPAGPSFPDFLYF</sequence>
<comment type="caution">
    <text evidence="1">The sequence shown here is derived from an EMBL/GenBank/DDBJ whole genome shotgun (WGS) entry which is preliminary data.</text>
</comment>
<dbReference type="Pfam" id="PF13489">
    <property type="entry name" value="Methyltransf_23"/>
    <property type="match status" value="1"/>
</dbReference>
<dbReference type="CDD" id="cd02440">
    <property type="entry name" value="AdoMet_MTases"/>
    <property type="match status" value="1"/>
</dbReference>
<dbReference type="EMBL" id="JACIIZ010000016">
    <property type="protein sequence ID" value="MBB6254304.1"/>
    <property type="molecule type" value="Genomic_DNA"/>
</dbReference>
<dbReference type="GO" id="GO:0008168">
    <property type="term" value="F:methyltransferase activity"/>
    <property type="evidence" value="ECO:0007669"/>
    <property type="project" value="UniProtKB-KW"/>
</dbReference>
<accession>A0A7X0B514</accession>
<reference evidence="1 2" key="1">
    <citation type="submission" date="2020-08" db="EMBL/GenBank/DDBJ databases">
        <title>Genomic Encyclopedia of Type Strains, Phase IV (KMG-IV): sequencing the most valuable type-strain genomes for metagenomic binning, comparative biology and taxonomic classification.</title>
        <authorList>
            <person name="Goeker M."/>
        </authorList>
    </citation>
    <scope>NUCLEOTIDE SEQUENCE [LARGE SCALE GENOMIC DNA]</scope>
    <source>
        <strain evidence="1 2">DSM 22198</strain>
    </source>
</reference>
<dbReference type="AlphaFoldDB" id="A0A7X0B514"/>
<gene>
    <name evidence="1" type="ORF">FHS74_004890</name>
</gene>
<evidence type="ECO:0000313" key="2">
    <source>
        <dbReference type="Proteomes" id="UP000539175"/>
    </source>
</evidence>
<evidence type="ECO:0000313" key="1">
    <source>
        <dbReference type="EMBL" id="MBB6254304.1"/>
    </source>
</evidence>
<dbReference type="RefSeq" id="WP_184806536.1">
    <property type="nucleotide sequence ID" value="NZ_JACIIZ010000016.1"/>
</dbReference>
<dbReference type="GO" id="GO:0032259">
    <property type="term" value="P:methylation"/>
    <property type="evidence" value="ECO:0007669"/>
    <property type="project" value="UniProtKB-KW"/>
</dbReference>
<protein>
    <submittedName>
        <fullName evidence="1">SAM-dependent methyltransferase</fullName>
    </submittedName>
</protein>
<proteinExistence type="predicted"/>
<name>A0A7X0B514_9PROT</name>